<evidence type="ECO:0000313" key="2">
    <source>
        <dbReference type="EMBL" id="QHL88433.1"/>
    </source>
</evidence>
<evidence type="ECO:0008006" key="4">
    <source>
        <dbReference type="Google" id="ProtNLM"/>
    </source>
</evidence>
<proteinExistence type="predicted"/>
<accession>A0A6P1P1X9</accession>
<protein>
    <recommendedName>
        <fullName evidence="4">Tetratricopeptide repeat protein</fullName>
    </recommendedName>
</protein>
<gene>
    <name evidence="2" type="ORF">GU926_13720</name>
</gene>
<keyword evidence="1" id="KW-0732">Signal</keyword>
<sequence length="210" mass="23182">MKKLLLLPVFFITFLVQAQGNYQVALGEALTELKASQTPEETQAVANKISRIATAEPKAWLPSYYATYAHIVLSFQLKEEPQKDAVLDQAQTYLDKALVLEPKESELHVLQGYLHQARLSVSPMSRGMKYSGLTVAALEKAKALNPENPRAYFLLGQHYLHMPKMVGGGKDVAKPILTTAVEKFSAYQLANSLSPSWGMNSAKSLLAKCE</sequence>
<keyword evidence="3" id="KW-1185">Reference proteome</keyword>
<dbReference type="Proteomes" id="UP000464214">
    <property type="component" value="Chromosome"/>
</dbReference>
<evidence type="ECO:0000256" key="1">
    <source>
        <dbReference type="SAM" id="SignalP"/>
    </source>
</evidence>
<feature type="chain" id="PRO_5026777461" description="Tetratricopeptide repeat protein" evidence="1">
    <location>
        <begin position="19"/>
        <end position="210"/>
    </location>
</feature>
<reference evidence="2 3" key="1">
    <citation type="submission" date="2020-01" db="EMBL/GenBank/DDBJ databases">
        <authorList>
            <person name="Kim M."/>
        </authorList>
    </citation>
    <scope>NUCLEOTIDE SEQUENCE [LARGE SCALE GENOMIC DNA]</scope>
    <source>
        <strain evidence="2 3">BT10</strain>
    </source>
</reference>
<dbReference type="RefSeq" id="WP_160692830.1">
    <property type="nucleotide sequence ID" value="NZ_CP047897.1"/>
</dbReference>
<feature type="signal peptide" evidence="1">
    <location>
        <begin position="1"/>
        <end position="18"/>
    </location>
</feature>
<dbReference type="AlphaFoldDB" id="A0A6P1P1X9"/>
<dbReference type="InterPro" id="IPR011990">
    <property type="entry name" value="TPR-like_helical_dom_sf"/>
</dbReference>
<dbReference type="KEGG" id="nib:GU926_13720"/>
<dbReference type="EMBL" id="CP047897">
    <property type="protein sequence ID" value="QHL88433.1"/>
    <property type="molecule type" value="Genomic_DNA"/>
</dbReference>
<dbReference type="SUPFAM" id="SSF48452">
    <property type="entry name" value="TPR-like"/>
    <property type="match status" value="1"/>
</dbReference>
<dbReference type="Gene3D" id="1.25.40.10">
    <property type="entry name" value="Tetratricopeptide repeat domain"/>
    <property type="match status" value="1"/>
</dbReference>
<name>A0A6P1P1X9_9BACT</name>
<evidence type="ECO:0000313" key="3">
    <source>
        <dbReference type="Proteomes" id="UP000464214"/>
    </source>
</evidence>
<organism evidence="2 3">
    <name type="scientific">Nibribacter ruber</name>
    <dbReference type="NCBI Taxonomy" id="2698458"/>
    <lineage>
        <taxon>Bacteria</taxon>
        <taxon>Pseudomonadati</taxon>
        <taxon>Bacteroidota</taxon>
        <taxon>Cytophagia</taxon>
        <taxon>Cytophagales</taxon>
        <taxon>Hymenobacteraceae</taxon>
        <taxon>Nibribacter</taxon>
    </lineage>
</organism>